<proteinExistence type="predicted"/>
<dbReference type="EMBL" id="CAMAPF010000075">
    <property type="protein sequence ID" value="CAH9092892.1"/>
    <property type="molecule type" value="Genomic_DNA"/>
</dbReference>
<dbReference type="InterPro" id="IPR012340">
    <property type="entry name" value="NA-bd_OB-fold"/>
</dbReference>
<evidence type="ECO:0000313" key="3">
    <source>
        <dbReference type="Proteomes" id="UP001152523"/>
    </source>
</evidence>
<dbReference type="Pfam" id="PF02721">
    <property type="entry name" value="DUF223"/>
    <property type="match status" value="1"/>
</dbReference>
<keyword evidence="3" id="KW-1185">Reference proteome</keyword>
<gene>
    <name evidence="2" type="ORF">CEPIT_LOCUS12268</name>
</gene>
<dbReference type="InterPro" id="IPR003871">
    <property type="entry name" value="RFA1B/D_OB_1st"/>
</dbReference>
<organism evidence="2 3">
    <name type="scientific">Cuscuta epithymum</name>
    <dbReference type="NCBI Taxonomy" id="186058"/>
    <lineage>
        <taxon>Eukaryota</taxon>
        <taxon>Viridiplantae</taxon>
        <taxon>Streptophyta</taxon>
        <taxon>Embryophyta</taxon>
        <taxon>Tracheophyta</taxon>
        <taxon>Spermatophyta</taxon>
        <taxon>Magnoliopsida</taxon>
        <taxon>eudicotyledons</taxon>
        <taxon>Gunneridae</taxon>
        <taxon>Pentapetalae</taxon>
        <taxon>asterids</taxon>
        <taxon>lamiids</taxon>
        <taxon>Solanales</taxon>
        <taxon>Convolvulaceae</taxon>
        <taxon>Cuscuteae</taxon>
        <taxon>Cuscuta</taxon>
        <taxon>Cuscuta subgen. Cuscuta</taxon>
    </lineage>
</organism>
<sequence length="115" mass="13254">MWSLIKDVDHTKTTWALRVRVVRAYEVPPHSKGGVTLELVLHDEQGDRIHAIIKRPQLEAYKTMIKDQGKQIYALIGLNLQVYKCRCSNKIPVNTGSIQREMVDIIKSNIECKRL</sequence>
<protein>
    <recommendedName>
        <fullName evidence="1">Replication protein A 70 kDa DNA-binding subunit B/D first OB fold domain-containing protein</fullName>
    </recommendedName>
</protein>
<evidence type="ECO:0000259" key="1">
    <source>
        <dbReference type="Pfam" id="PF02721"/>
    </source>
</evidence>
<reference evidence="2" key="1">
    <citation type="submission" date="2022-07" db="EMBL/GenBank/DDBJ databases">
        <authorList>
            <person name="Macas J."/>
            <person name="Novak P."/>
            <person name="Neumann P."/>
        </authorList>
    </citation>
    <scope>NUCLEOTIDE SEQUENCE</scope>
</reference>
<accession>A0AAV0D957</accession>
<feature type="domain" description="Replication protein A 70 kDa DNA-binding subunit B/D first OB fold" evidence="1">
    <location>
        <begin position="4"/>
        <end position="88"/>
    </location>
</feature>
<evidence type="ECO:0000313" key="2">
    <source>
        <dbReference type="EMBL" id="CAH9092892.1"/>
    </source>
</evidence>
<comment type="caution">
    <text evidence="2">The sequence shown here is derived from an EMBL/GenBank/DDBJ whole genome shotgun (WGS) entry which is preliminary data.</text>
</comment>
<dbReference type="AlphaFoldDB" id="A0AAV0D957"/>
<dbReference type="Proteomes" id="UP001152523">
    <property type="component" value="Unassembled WGS sequence"/>
</dbReference>
<name>A0AAV0D957_9ASTE</name>
<dbReference type="SUPFAM" id="SSF50249">
    <property type="entry name" value="Nucleic acid-binding proteins"/>
    <property type="match status" value="1"/>
</dbReference>
<dbReference type="Gene3D" id="2.40.50.140">
    <property type="entry name" value="Nucleic acid-binding proteins"/>
    <property type="match status" value="1"/>
</dbReference>